<protein>
    <submittedName>
        <fullName evidence="2">Uncharacterized protein</fullName>
    </submittedName>
</protein>
<feature type="compositionally biased region" description="Basic and acidic residues" evidence="1">
    <location>
        <begin position="65"/>
        <end position="86"/>
    </location>
</feature>
<reference evidence="2" key="1">
    <citation type="journal article" date="2014" name="Front. Microbiol.">
        <title>High frequency of phylogenetically diverse reductive dehalogenase-homologous genes in deep subseafloor sedimentary metagenomes.</title>
        <authorList>
            <person name="Kawai M."/>
            <person name="Futagami T."/>
            <person name="Toyoda A."/>
            <person name="Takaki Y."/>
            <person name="Nishi S."/>
            <person name="Hori S."/>
            <person name="Arai W."/>
            <person name="Tsubouchi T."/>
            <person name="Morono Y."/>
            <person name="Uchiyama I."/>
            <person name="Ito T."/>
            <person name="Fujiyama A."/>
            <person name="Inagaki F."/>
            <person name="Takami H."/>
        </authorList>
    </citation>
    <scope>NUCLEOTIDE SEQUENCE</scope>
    <source>
        <strain evidence="2">Expedition CK06-06</strain>
    </source>
</reference>
<proteinExistence type="predicted"/>
<evidence type="ECO:0000313" key="2">
    <source>
        <dbReference type="EMBL" id="GAH41455.1"/>
    </source>
</evidence>
<sequence>MVDAKSEKRKGKNSDSLNEIAKDLKVSRKTENINQSQKVADITNEANELSERTKATTNESSLISYDKKEVSEERKAQEFIREEGKTEKKKKEKMNSVPIDKRGKNGENKKNFLQKNDKKERFRKEFLNKIINELEKYIPNQENDIENKDILEIENLSQDRKHIFEEKYKLILDDVGTSILNGNIPIRGDSNQKAVVGSLIYLLSRTSIGL</sequence>
<comment type="caution">
    <text evidence="2">The sequence shown here is derived from an EMBL/GenBank/DDBJ whole genome shotgun (WGS) entry which is preliminary data.</text>
</comment>
<organism evidence="2">
    <name type="scientific">marine sediment metagenome</name>
    <dbReference type="NCBI Taxonomy" id="412755"/>
    <lineage>
        <taxon>unclassified sequences</taxon>
        <taxon>metagenomes</taxon>
        <taxon>ecological metagenomes</taxon>
    </lineage>
</organism>
<evidence type="ECO:0000256" key="1">
    <source>
        <dbReference type="SAM" id="MobiDB-lite"/>
    </source>
</evidence>
<feature type="compositionally biased region" description="Basic and acidic residues" evidence="1">
    <location>
        <begin position="99"/>
        <end position="110"/>
    </location>
</feature>
<feature type="compositionally biased region" description="Basic and acidic residues" evidence="1">
    <location>
        <begin position="20"/>
        <end position="31"/>
    </location>
</feature>
<name>X1G9J1_9ZZZZ</name>
<accession>X1G9J1</accession>
<gene>
    <name evidence="2" type="ORF">S03H2_18807</name>
</gene>
<dbReference type="AlphaFoldDB" id="X1G9J1"/>
<feature type="non-terminal residue" evidence="2">
    <location>
        <position position="210"/>
    </location>
</feature>
<dbReference type="EMBL" id="BARU01009777">
    <property type="protein sequence ID" value="GAH41455.1"/>
    <property type="molecule type" value="Genomic_DNA"/>
</dbReference>
<feature type="region of interest" description="Disordered" evidence="1">
    <location>
        <begin position="1"/>
        <end position="110"/>
    </location>
</feature>